<dbReference type="PANTHER" id="PTHR10928">
    <property type="entry name" value="SUPPRESSOR OF FUSED"/>
    <property type="match status" value="1"/>
</dbReference>
<dbReference type="PANTHER" id="PTHR10928:SF2">
    <property type="entry name" value="SUPPRESSOR OF FUSED HOMOLOG"/>
    <property type="match status" value="1"/>
</dbReference>
<dbReference type="InterPro" id="IPR038489">
    <property type="entry name" value="SUFU_C_sf"/>
</dbReference>
<dbReference type="GO" id="GO:0005634">
    <property type="term" value="C:nucleus"/>
    <property type="evidence" value="ECO:0007669"/>
    <property type="project" value="TreeGrafter"/>
</dbReference>
<feature type="region of interest" description="Disordered" evidence="1">
    <location>
        <begin position="43"/>
        <end position="65"/>
    </location>
</feature>
<proteinExistence type="predicted"/>
<dbReference type="GO" id="GO:0005737">
    <property type="term" value="C:cytoplasm"/>
    <property type="evidence" value="ECO:0007669"/>
    <property type="project" value="TreeGrafter"/>
</dbReference>
<dbReference type="InterPro" id="IPR024314">
    <property type="entry name" value="SUFU_C"/>
</dbReference>
<name>A0AAN9A6T1_HALRR</name>
<evidence type="ECO:0000259" key="2">
    <source>
        <dbReference type="Pfam" id="PF12470"/>
    </source>
</evidence>
<feature type="domain" description="Suppressor of fused C-terminal" evidence="2">
    <location>
        <begin position="21"/>
        <end position="184"/>
    </location>
</feature>
<organism evidence="3 4">
    <name type="scientific">Halocaridina rubra</name>
    <name type="common">Hawaiian red shrimp</name>
    <dbReference type="NCBI Taxonomy" id="373956"/>
    <lineage>
        <taxon>Eukaryota</taxon>
        <taxon>Metazoa</taxon>
        <taxon>Ecdysozoa</taxon>
        <taxon>Arthropoda</taxon>
        <taxon>Crustacea</taxon>
        <taxon>Multicrustacea</taxon>
        <taxon>Malacostraca</taxon>
        <taxon>Eumalacostraca</taxon>
        <taxon>Eucarida</taxon>
        <taxon>Decapoda</taxon>
        <taxon>Pleocyemata</taxon>
        <taxon>Caridea</taxon>
        <taxon>Atyoidea</taxon>
        <taxon>Atyidae</taxon>
        <taxon>Halocaridina</taxon>
    </lineage>
</organism>
<sequence length="189" mass="20681">VSKGPELKEPATVECGELEARISKTESEQIKYALQKGLLQRTVDQGTKEGRTSSSIGGAEGHSATTDSTELLAMRKFDTIHLTINLESGALLPLALRGRLKHGRHFTFKSVLDSGAITFVSPTVDGSFVDTSCPYASRGPWLQIFISDDFLPTLVEDLADLADPDEVRVPVTYRWPDKKLYITITAEDA</sequence>
<evidence type="ECO:0000256" key="1">
    <source>
        <dbReference type="SAM" id="MobiDB-lite"/>
    </source>
</evidence>
<dbReference type="InterPro" id="IPR007768">
    <property type="entry name" value="Suppressor_of_fused"/>
</dbReference>
<comment type="caution">
    <text evidence="3">The sequence shown here is derived from an EMBL/GenBank/DDBJ whole genome shotgun (WGS) entry which is preliminary data.</text>
</comment>
<dbReference type="Gene3D" id="3.30.1360.230">
    <property type="entry name" value="Sufu, C-terminal domain"/>
    <property type="match status" value="1"/>
</dbReference>
<evidence type="ECO:0000313" key="4">
    <source>
        <dbReference type="Proteomes" id="UP001381693"/>
    </source>
</evidence>
<reference evidence="3 4" key="1">
    <citation type="submission" date="2023-11" db="EMBL/GenBank/DDBJ databases">
        <title>Halocaridina rubra genome assembly.</title>
        <authorList>
            <person name="Smith C."/>
        </authorList>
    </citation>
    <scope>NUCLEOTIDE SEQUENCE [LARGE SCALE GENOMIC DNA]</scope>
    <source>
        <strain evidence="3">EP-1</strain>
        <tissue evidence="3">Whole</tissue>
    </source>
</reference>
<dbReference type="AlphaFoldDB" id="A0AAN9A6T1"/>
<gene>
    <name evidence="3" type="ORF">SK128_007167</name>
</gene>
<dbReference type="Pfam" id="PF12470">
    <property type="entry name" value="SUFU_C"/>
    <property type="match status" value="1"/>
</dbReference>
<protein>
    <recommendedName>
        <fullName evidence="2">Suppressor of fused C-terminal domain-containing protein</fullName>
    </recommendedName>
</protein>
<dbReference type="InterPro" id="IPR016591">
    <property type="entry name" value="Suppressor_of_fused_euk"/>
</dbReference>
<evidence type="ECO:0000313" key="3">
    <source>
        <dbReference type="EMBL" id="KAK7076284.1"/>
    </source>
</evidence>
<dbReference type="EMBL" id="JAXCGZ010009737">
    <property type="protein sequence ID" value="KAK7076284.1"/>
    <property type="molecule type" value="Genomic_DNA"/>
</dbReference>
<feature type="non-terminal residue" evidence="3">
    <location>
        <position position="1"/>
    </location>
</feature>
<dbReference type="Proteomes" id="UP001381693">
    <property type="component" value="Unassembled WGS sequence"/>
</dbReference>
<keyword evidence="4" id="KW-1185">Reference proteome</keyword>
<accession>A0AAN9A6T1</accession>
<dbReference type="PIRSF" id="PIRSF011844">
    <property type="entry name" value="Suppressor_of_fused_protein"/>
    <property type="match status" value="1"/>
</dbReference>